<evidence type="ECO:0000256" key="7">
    <source>
        <dbReference type="RuleBase" id="RU361153"/>
    </source>
</evidence>
<evidence type="ECO:0000313" key="10">
    <source>
        <dbReference type="EMBL" id="GLK55029.1"/>
    </source>
</evidence>
<feature type="signal peptide" evidence="8">
    <location>
        <begin position="1"/>
        <end position="22"/>
    </location>
</feature>
<evidence type="ECO:0000259" key="9">
    <source>
        <dbReference type="Pfam" id="PF00150"/>
    </source>
</evidence>
<keyword evidence="12" id="KW-1185">Reference proteome</keyword>
<gene>
    <name evidence="10" type="ORF">GCM10008170_10480</name>
    <name evidence="11" type="ORF">JOD31_002189</name>
</gene>
<organism evidence="10 13">
    <name type="scientific">Methylopila capsulata</name>
    <dbReference type="NCBI Taxonomy" id="61654"/>
    <lineage>
        <taxon>Bacteria</taxon>
        <taxon>Pseudomonadati</taxon>
        <taxon>Pseudomonadota</taxon>
        <taxon>Alphaproteobacteria</taxon>
        <taxon>Hyphomicrobiales</taxon>
        <taxon>Methylopilaceae</taxon>
        <taxon>Methylopila</taxon>
    </lineage>
</organism>
<dbReference type="RefSeq" id="WP_204950335.1">
    <property type="nucleotide sequence ID" value="NZ_BSFF01000001.1"/>
</dbReference>
<keyword evidence="5 7" id="KW-0326">Glycosidase</keyword>
<reference evidence="10" key="1">
    <citation type="journal article" date="2014" name="Int. J. Syst. Evol. Microbiol.">
        <title>Complete genome sequence of Corynebacterium casei LMG S-19264T (=DSM 44701T), isolated from a smear-ripened cheese.</title>
        <authorList>
            <consortium name="US DOE Joint Genome Institute (JGI-PGF)"/>
            <person name="Walter F."/>
            <person name="Albersmeier A."/>
            <person name="Kalinowski J."/>
            <person name="Ruckert C."/>
        </authorList>
    </citation>
    <scope>NUCLEOTIDE SEQUENCE</scope>
    <source>
        <strain evidence="10">VKM B-1606</strain>
    </source>
</reference>
<dbReference type="GO" id="GO:0030245">
    <property type="term" value="P:cellulose catabolic process"/>
    <property type="evidence" value="ECO:0007669"/>
    <property type="project" value="UniProtKB-KW"/>
</dbReference>
<dbReference type="PANTHER" id="PTHR31297">
    <property type="entry name" value="GLUCAN ENDO-1,6-BETA-GLUCOSIDASE B"/>
    <property type="match status" value="1"/>
</dbReference>
<dbReference type="GO" id="GO:0008422">
    <property type="term" value="F:beta-glucosidase activity"/>
    <property type="evidence" value="ECO:0007669"/>
    <property type="project" value="TreeGrafter"/>
</dbReference>
<evidence type="ECO:0000313" key="13">
    <source>
        <dbReference type="Proteomes" id="UP001143400"/>
    </source>
</evidence>
<evidence type="ECO:0000313" key="11">
    <source>
        <dbReference type="EMBL" id="MBM7851964.1"/>
    </source>
</evidence>
<feature type="domain" description="Glycoside hydrolase family 5" evidence="9">
    <location>
        <begin position="64"/>
        <end position="365"/>
    </location>
</feature>
<dbReference type="EMBL" id="JAFBCY010000002">
    <property type="protein sequence ID" value="MBM7851964.1"/>
    <property type="molecule type" value="Genomic_DNA"/>
</dbReference>
<dbReference type="GO" id="GO:0009986">
    <property type="term" value="C:cell surface"/>
    <property type="evidence" value="ECO:0007669"/>
    <property type="project" value="TreeGrafter"/>
</dbReference>
<keyword evidence="3" id="KW-0136">Cellulose degradation</keyword>
<dbReference type="InterPro" id="IPR017853">
    <property type="entry name" value="GH"/>
</dbReference>
<dbReference type="SUPFAM" id="SSF51445">
    <property type="entry name" value="(Trans)glycosidases"/>
    <property type="match status" value="1"/>
</dbReference>
<dbReference type="Proteomes" id="UP001143400">
    <property type="component" value="Unassembled WGS sequence"/>
</dbReference>
<dbReference type="Pfam" id="PF00150">
    <property type="entry name" value="Cellulase"/>
    <property type="match status" value="1"/>
</dbReference>
<evidence type="ECO:0000256" key="4">
    <source>
        <dbReference type="ARBA" id="ARBA00023277"/>
    </source>
</evidence>
<evidence type="ECO:0000256" key="8">
    <source>
        <dbReference type="SAM" id="SignalP"/>
    </source>
</evidence>
<evidence type="ECO:0000256" key="1">
    <source>
        <dbReference type="ARBA" id="ARBA00005641"/>
    </source>
</evidence>
<keyword evidence="8" id="KW-0732">Signal</keyword>
<dbReference type="InterPro" id="IPR001547">
    <property type="entry name" value="Glyco_hydro_5"/>
</dbReference>
<feature type="chain" id="PRO_5040938718" evidence="8">
    <location>
        <begin position="23"/>
        <end position="394"/>
    </location>
</feature>
<name>A0A9W6ITE6_9HYPH</name>
<keyword evidence="6" id="KW-0624">Polysaccharide degradation</keyword>
<dbReference type="InterPro" id="IPR050386">
    <property type="entry name" value="Glycosyl_hydrolase_5"/>
</dbReference>
<reference evidence="11 12" key="2">
    <citation type="submission" date="2021-01" db="EMBL/GenBank/DDBJ databases">
        <title>Genomic Encyclopedia of Type Strains, Phase IV (KMG-IV): sequencing the most valuable type-strain genomes for metagenomic binning, comparative biology and taxonomic classification.</title>
        <authorList>
            <person name="Goeker M."/>
        </authorList>
    </citation>
    <scope>NUCLEOTIDE SEQUENCE [LARGE SCALE GENOMIC DNA]</scope>
    <source>
        <strain evidence="11 12">DSM 6130</strain>
    </source>
</reference>
<dbReference type="PANTHER" id="PTHR31297:SF41">
    <property type="entry name" value="ENDOGLUCANASE, PUTATIVE (AFU_ORTHOLOGUE AFUA_5G01830)-RELATED"/>
    <property type="match status" value="1"/>
</dbReference>
<evidence type="ECO:0000256" key="5">
    <source>
        <dbReference type="ARBA" id="ARBA00023295"/>
    </source>
</evidence>
<evidence type="ECO:0000256" key="6">
    <source>
        <dbReference type="ARBA" id="ARBA00023326"/>
    </source>
</evidence>
<dbReference type="Gene3D" id="3.20.20.80">
    <property type="entry name" value="Glycosidases"/>
    <property type="match status" value="1"/>
</dbReference>
<comment type="caution">
    <text evidence="10">The sequence shown here is derived from an EMBL/GenBank/DDBJ whole genome shotgun (WGS) entry which is preliminary data.</text>
</comment>
<dbReference type="GO" id="GO:0005576">
    <property type="term" value="C:extracellular region"/>
    <property type="evidence" value="ECO:0007669"/>
    <property type="project" value="TreeGrafter"/>
</dbReference>
<keyword evidence="4" id="KW-0119">Carbohydrate metabolism</keyword>
<accession>A0A9W6ITE6</accession>
<sequence length="394" mass="43424">MVIRVLALVVALFALALVPAQAEPLFGKGAGLPDIYLFPRVVDGAYAAEPYPDPDGGANAYRTSTFAATGFDHVRLTIDLGPFLDDPGSARWATFRDPFLALVERFRREKLGVIVTLTAPGLNGQIPEDQLDGLEGPRFKRYTNLVGRVARTLKNRRGRIALEAMNEPQQACEAEGKTDWTAYQERLVARIRTEAPDLLLFVTGGCWSKIEGLDGLSDALLADPKSLVSVHFYEPFLFTHQGSTWTLPIMPLIAGLPFPANPDRLDALLARAAERGAGRPALVEEAQAAIRYYFVETWDATKVRMQFDALERWRRARNIPPERIVLTEFGASKVDGLADDVASRAAWLEAVTRSVEARGWGWTLWVPSRGSYGVDDGQGGYDPRFLDALRLAAP</sequence>
<evidence type="ECO:0000256" key="2">
    <source>
        <dbReference type="ARBA" id="ARBA00022801"/>
    </source>
</evidence>
<comment type="similarity">
    <text evidence="1 7">Belongs to the glycosyl hydrolase 5 (cellulase A) family.</text>
</comment>
<dbReference type="Proteomes" id="UP000758856">
    <property type="component" value="Unassembled WGS sequence"/>
</dbReference>
<reference evidence="10" key="3">
    <citation type="submission" date="2023-01" db="EMBL/GenBank/DDBJ databases">
        <authorList>
            <person name="Sun Q."/>
            <person name="Evtushenko L."/>
        </authorList>
    </citation>
    <scope>NUCLEOTIDE SEQUENCE</scope>
    <source>
        <strain evidence="10">VKM B-1606</strain>
    </source>
</reference>
<dbReference type="AlphaFoldDB" id="A0A9W6ITE6"/>
<proteinExistence type="inferred from homology"/>
<protein>
    <submittedName>
        <fullName evidence="10">Glycosyl hydrolase family 5</fullName>
    </submittedName>
</protein>
<keyword evidence="2 7" id="KW-0378">Hydrolase</keyword>
<evidence type="ECO:0000313" key="12">
    <source>
        <dbReference type="Proteomes" id="UP000758856"/>
    </source>
</evidence>
<evidence type="ECO:0000256" key="3">
    <source>
        <dbReference type="ARBA" id="ARBA00023001"/>
    </source>
</evidence>
<dbReference type="EMBL" id="BSFF01000001">
    <property type="protein sequence ID" value="GLK55029.1"/>
    <property type="molecule type" value="Genomic_DNA"/>
</dbReference>